<accession>A0A0G0LC23</accession>
<dbReference type="AlphaFoldDB" id="A0A0G0LC23"/>
<dbReference type="Proteomes" id="UP000034893">
    <property type="component" value="Unassembled WGS sequence"/>
</dbReference>
<evidence type="ECO:0000256" key="1">
    <source>
        <dbReference type="SAM" id="Phobius"/>
    </source>
</evidence>
<gene>
    <name evidence="2" type="ORF">UT12_C0011G0009</name>
</gene>
<organism evidence="2 3">
    <name type="scientific">Candidatus Curtissbacteria bacterium GW2011_GWC2_38_9</name>
    <dbReference type="NCBI Taxonomy" id="1618414"/>
    <lineage>
        <taxon>Bacteria</taxon>
        <taxon>Candidatus Curtissiibacteriota</taxon>
    </lineage>
</organism>
<keyword evidence="1" id="KW-0812">Transmembrane</keyword>
<evidence type="ECO:0000313" key="2">
    <source>
        <dbReference type="EMBL" id="KKQ89553.1"/>
    </source>
</evidence>
<protein>
    <submittedName>
        <fullName evidence="2">Uncharacterized protein</fullName>
    </submittedName>
</protein>
<feature type="transmembrane region" description="Helical" evidence="1">
    <location>
        <begin position="21"/>
        <end position="46"/>
    </location>
</feature>
<keyword evidence="1" id="KW-1133">Transmembrane helix</keyword>
<dbReference type="EMBL" id="LBVP01000011">
    <property type="protein sequence ID" value="KKQ89553.1"/>
    <property type="molecule type" value="Genomic_DNA"/>
</dbReference>
<reference evidence="2 3" key="1">
    <citation type="journal article" date="2015" name="Nature">
        <title>rRNA introns, odd ribosomes, and small enigmatic genomes across a large radiation of phyla.</title>
        <authorList>
            <person name="Brown C.T."/>
            <person name="Hug L.A."/>
            <person name="Thomas B.C."/>
            <person name="Sharon I."/>
            <person name="Castelle C.J."/>
            <person name="Singh A."/>
            <person name="Wilkins M.J."/>
            <person name="Williams K.H."/>
            <person name="Banfield J.F."/>
        </authorList>
    </citation>
    <scope>NUCLEOTIDE SEQUENCE [LARGE SCALE GENOMIC DNA]</scope>
</reference>
<evidence type="ECO:0000313" key="3">
    <source>
        <dbReference type="Proteomes" id="UP000034893"/>
    </source>
</evidence>
<keyword evidence="1" id="KW-0472">Membrane</keyword>
<sequence length="341" mass="39165">MFVKSYKYYLRLLEKKPKLSILQKILFLLFGLIVIIGGGSSALFYWQYQKETPIRQENTYLEQISTGFISAQQSVNDLLNGFQVAGVKIQSVDQLKEASGSAAGFYVLLDNVDRTISSIESAKKNIAFQKEQLTKISTPSVFNELHSEVLAYYDESLNLFDNLLKKHRFAKDFLIASGPSFYLPILSNESLWQTGKNDEIIVYYEDIKKEADDTLNKLFHLSPPEDFQEQFKTQIAYLELLVKTANSVLDLLSQSDDQNTENATQIEKSYQTVVGARRENEKLSEKLLNTRLDLVSAKQNLETFASVKIRQNSLTSNLEDIYQKRQEIKIYQPPKILKKFF</sequence>
<comment type="caution">
    <text evidence="2">The sequence shown here is derived from an EMBL/GenBank/DDBJ whole genome shotgun (WGS) entry which is preliminary data.</text>
</comment>
<name>A0A0G0LC23_9BACT</name>
<proteinExistence type="predicted"/>